<evidence type="ECO:0000313" key="1">
    <source>
        <dbReference type="EMBL" id="KAJ3532060.1"/>
    </source>
</evidence>
<keyword evidence="2" id="KW-1185">Reference proteome</keyword>
<protein>
    <submittedName>
        <fullName evidence="1">Uncharacterized protein</fullName>
    </submittedName>
</protein>
<gene>
    <name evidence="1" type="ORF">NM208_g8607</name>
</gene>
<dbReference type="EMBL" id="JANRMS010000998">
    <property type="protein sequence ID" value="KAJ3532060.1"/>
    <property type="molecule type" value="Genomic_DNA"/>
</dbReference>
<comment type="caution">
    <text evidence="1">The sequence shown here is derived from an EMBL/GenBank/DDBJ whole genome shotgun (WGS) entry which is preliminary data.</text>
</comment>
<organism evidence="1 2">
    <name type="scientific">Fusarium decemcellulare</name>
    <dbReference type="NCBI Taxonomy" id="57161"/>
    <lineage>
        <taxon>Eukaryota</taxon>
        <taxon>Fungi</taxon>
        <taxon>Dikarya</taxon>
        <taxon>Ascomycota</taxon>
        <taxon>Pezizomycotina</taxon>
        <taxon>Sordariomycetes</taxon>
        <taxon>Hypocreomycetidae</taxon>
        <taxon>Hypocreales</taxon>
        <taxon>Nectriaceae</taxon>
        <taxon>Fusarium</taxon>
        <taxon>Fusarium decemcellulare species complex</taxon>
    </lineage>
</organism>
<reference evidence="1" key="1">
    <citation type="submission" date="2022-08" db="EMBL/GenBank/DDBJ databases">
        <title>Genome Sequence of Fusarium decemcellulare.</title>
        <authorList>
            <person name="Buettner E."/>
        </authorList>
    </citation>
    <scope>NUCLEOTIDE SEQUENCE</scope>
    <source>
        <strain evidence="1">Babe19</strain>
    </source>
</reference>
<name>A0ACC1S4M7_9HYPO</name>
<dbReference type="Proteomes" id="UP001148629">
    <property type="component" value="Unassembled WGS sequence"/>
</dbReference>
<proteinExistence type="predicted"/>
<accession>A0ACC1S4M7</accession>
<sequence>MKLSTYLTLVFAATTGSSWRSRSRNSLCPINAALIILREHVPIAATARMARAGMITAAENKCVVVLLGFLAEE</sequence>
<evidence type="ECO:0000313" key="2">
    <source>
        <dbReference type="Proteomes" id="UP001148629"/>
    </source>
</evidence>